<dbReference type="InterPro" id="IPR051931">
    <property type="entry name" value="PAK3-like"/>
</dbReference>
<evidence type="ECO:0000259" key="21">
    <source>
        <dbReference type="PROSITE" id="PS50108"/>
    </source>
</evidence>
<keyword evidence="23" id="KW-1185">Reference proteome</keyword>
<dbReference type="Proteomes" id="UP001519460">
    <property type="component" value="Unassembled WGS sequence"/>
</dbReference>
<dbReference type="FunFam" id="3.90.810.10:FF:000005">
    <property type="entry name" value="Non-specific serine/threonine protein kinase"/>
    <property type="match status" value="1"/>
</dbReference>
<dbReference type="Gene3D" id="3.90.810.10">
    <property type="entry name" value="CRIB domain"/>
    <property type="match status" value="1"/>
</dbReference>
<evidence type="ECO:0000256" key="2">
    <source>
        <dbReference type="ARBA" id="ARBA00004316"/>
    </source>
</evidence>
<dbReference type="SMART" id="SM00285">
    <property type="entry name" value="PBD"/>
    <property type="match status" value="1"/>
</dbReference>
<dbReference type="GO" id="GO:0016477">
    <property type="term" value="P:cell migration"/>
    <property type="evidence" value="ECO:0007669"/>
    <property type="project" value="UniProtKB-ARBA"/>
</dbReference>
<dbReference type="SUPFAM" id="SSF56112">
    <property type="entry name" value="Protein kinase-like (PK-like)"/>
    <property type="match status" value="1"/>
</dbReference>
<dbReference type="InterPro" id="IPR011009">
    <property type="entry name" value="Kinase-like_dom_sf"/>
</dbReference>
<evidence type="ECO:0000256" key="5">
    <source>
        <dbReference type="ARBA" id="ARBA00022473"/>
    </source>
</evidence>
<dbReference type="GO" id="GO:0042995">
    <property type="term" value="C:cell projection"/>
    <property type="evidence" value="ECO:0007669"/>
    <property type="project" value="UniProtKB-SubCell"/>
</dbReference>
<dbReference type="InterPro" id="IPR008271">
    <property type="entry name" value="Ser/Thr_kinase_AS"/>
</dbReference>
<dbReference type="PROSITE" id="PS50011">
    <property type="entry name" value="PROTEIN_KINASE_DOM"/>
    <property type="match status" value="1"/>
</dbReference>
<evidence type="ECO:0000256" key="16">
    <source>
        <dbReference type="ARBA" id="ARBA00048679"/>
    </source>
</evidence>
<dbReference type="CDD" id="cd06647">
    <property type="entry name" value="STKc_PAK_I"/>
    <property type="match status" value="1"/>
</dbReference>
<evidence type="ECO:0000256" key="12">
    <source>
        <dbReference type="ARBA" id="ARBA00022840"/>
    </source>
</evidence>
<organism evidence="22 23">
    <name type="scientific">Batillaria attramentaria</name>
    <dbReference type="NCBI Taxonomy" id="370345"/>
    <lineage>
        <taxon>Eukaryota</taxon>
        <taxon>Metazoa</taxon>
        <taxon>Spiralia</taxon>
        <taxon>Lophotrochozoa</taxon>
        <taxon>Mollusca</taxon>
        <taxon>Gastropoda</taxon>
        <taxon>Caenogastropoda</taxon>
        <taxon>Sorbeoconcha</taxon>
        <taxon>Cerithioidea</taxon>
        <taxon>Batillariidae</taxon>
        <taxon>Batillaria</taxon>
    </lineage>
</organism>
<dbReference type="PANTHER" id="PTHR45832">
    <property type="entry name" value="SERINE/THREONINE-PROTEIN KINASE SAMKA-RELATED-RELATED"/>
    <property type="match status" value="1"/>
</dbReference>
<comment type="subcellular location">
    <subcellularLocation>
        <location evidence="2">Cell projection</location>
    </subcellularLocation>
    <subcellularLocation>
        <location evidence="1">Cytoplasm</location>
        <location evidence="1">Cytoskeleton</location>
    </subcellularLocation>
</comment>
<reference evidence="22 23" key="1">
    <citation type="journal article" date="2023" name="Sci. Data">
        <title>Genome assembly of the Korean intertidal mud-creeper Batillaria attramentaria.</title>
        <authorList>
            <person name="Patra A.K."/>
            <person name="Ho P.T."/>
            <person name="Jun S."/>
            <person name="Lee S.J."/>
            <person name="Kim Y."/>
            <person name="Won Y.J."/>
        </authorList>
    </citation>
    <scope>NUCLEOTIDE SEQUENCE [LARGE SCALE GENOMIC DNA]</scope>
    <source>
        <strain evidence="22">Wonlab-2016</strain>
    </source>
</reference>
<evidence type="ECO:0000256" key="10">
    <source>
        <dbReference type="ARBA" id="ARBA00022741"/>
    </source>
</evidence>
<evidence type="ECO:0000256" key="8">
    <source>
        <dbReference type="ARBA" id="ARBA00022553"/>
    </source>
</evidence>
<dbReference type="FunFam" id="3.30.200.20:FF:000705">
    <property type="entry name" value="Non-specific serine/threonine protein kinase"/>
    <property type="match status" value="1"/>
</dbReference>
<keyword evidence="5" id="KW-0217">Developmental protein</keyword>
<feature type="region of interest" description="Disordered" evidence="19">
    <location>
        <begin position="118"/>
        <end position="200"/>
    </location>
</feature>
<dbReference type="CDD" id="cd01093">
    <property type="entry name" value="CRIB_PAK_like"/>
    <property type="match status" value="1"/>
</dbReference>
<evidence type="ECO:0000256" key="6">
    <source>
        <dbReference type="ARBA" id="ARBA00022490"/>
    </source>
</evidence>
<accession>A0ABD0JA09</accession>
<keyword evidence="13" id="KW-0206">Cytoskeleton</keyword>
<name>A0ABD0JA09_9CAEN</name>
<dbReference type="GO" id="GO:0009791">
    <property type="term" value="P:post-embryonic development"/>
    <property type="evidence" value="ECO:0007669"/>
    <property type="project" value="UniProtKB-ARBA"/>
</dbReference>
<feature type="domain" description="Protein kinase" evidence="20">
    <location>
        <begin position="219"/>
        <end position="470"/>
    </location>
</feature>
<evidence type="ECO:0000256" key="3">
    <source>
        <dbReference type="ARBA" id="ARBA00008874"/>
    </source>
</evidence>
<dbReference type="PROSITE" id="PS50108">
    <property type="entry name" value="CRIB"/>
    <property type="match status" value="1"/>
</dbReference>
<dbReference type="InterPro" id="IPR036936">
    <property type="entry name" value="CRIB_dom_sf"/>
</dbReference>
<dbReference type="Pfam" id="PF00069">
    <property type="entry name" value="Pkinase"/>
    <property type="match status" value="1"/>
</dbReference>
<dbReference type="FunFam" id="1.10.510.10:FF:000011">
    <property type="entry name" value="Non-specific serine/threonine protein kinase"/>
    <property type="match status" value="1"/>
</dbReference>
<dbReference type="InterPro" id="IPR000719">
    <property type="entry name" value="Prot_kinase_dom"/>
</dbReference>
<dbReference type="InterPro" id="IPR033923">
    <property type="entry name" value="PAK_BD"/>
</dbReference>
<dbReference type="InterPro" id="IPR000095">
    <property type="entry name" value="CRIB_dom"/>
</dbReference>
<dbReference type="GO" id="GO:0005829">
    <property type="term" value="C:cytosol"/>
    <property type="evidence" value="ECO:0007669"/>
    <property type="project" value="UniProtKB-ARBA"/>
</dbReference>
<feature type="compositionally biased region" description="Polar residues" evidence="19">
    <location>
        <begin position="131"/>
        <end position="140"/>
    </location>
</feature>
<protein>
    <recommendedName>
        <fullName evidence="4">non-specific serine/threonine protein kinase</fullName>
        <ecNumber evidence="4">2.7.11.1</ecNumber>
    </recommendedName>
</protein>
<evidence type="ECO:0000256" key="4">
    <source>
        <dbReference type="ARBA" id="ARBA00012513"/>
    </source>
</evidence>
<dbReference type="InterPro" id="IPR011026">
    <property type="entry name" value="WAS_C"/>
</dbReference>
<dbReference type="Gene3D" id="1.10.510.10">
    <property type="entry name" value="Transferase(Phosphotransferase) domain 1"/>
    <property type="match status" value="1"/>
</dbReference>
<dbReference type="GO" id="GO:0005856">
    <property type="term" value="C:cytoskeleton"/>
    <property type="evidence" value="ECO:0007669"/>
    <property type="project" value="UniProtKB-SubCell"/>
</dbReference>
<comment type="caution">
    <text evidence="22">The sequence shown here is derived from an EMBL/GenBank/DDBJ whole genome shotgun (WGS) entry which is preliminary data.</text>
</comment>
<dbReference type="InterPro" id="IPR017441">
    <property type="entry name" value="Protein_kinase_ATP_BS"/>
</dbReference>
<dbReference type="PROSITE" id="PS00108">
    <property type="entry name" value="PROTEIN_KINASE_ST"/>
    <property type="match status" value="1"/>
</dbReference>
<dbReference type="Gene3D" id="3.30.200.20">
    <property type="entry name" value="Phosphorylase Kinase, domain 1"/>
    <property type="match status" value="1"/>
</dbReference>
<proteinExistence type="inferred from homology"/>
<evidence type="ECO:0000256" key="18">
    <source>
        <dbReference type="RuleBase" id="RU000304"/>
    </source>
</evidence>
<dbReference type="EC" id="2.7.11.1" evidence="4"/>
<evidence type="ECO:0000256" key="14">
    <source>
        <dbReference type="ARBA" id="ARBA00023273"/>
    </source>
</evidence>
<evidence type="ECO:0000313" key="22">
    <source>
        <dbReference type="EMBL" id="KAK7466795.1"/>
    </source>
</evidence>
<evidence type="ECO:0000256" key="11">
    <source>
        <dbReference type="ARBA" id="ARBA00022777"/>
    </source>
</evidence>
<dbReference type="GO" id="GO:0005524">
    <property type="term" value="F:ATP binding"/>
    <property type="evidence" value="ECO:0007669"/>
    <property type="project" value="UniProtKB-UniRule"/>
</dbReference>
<comment type="catalytic activity">
    <reaction evidence="15">
        <text>L-threonyl-[protein] + ATP = O-phospho-L-threonyl-[protein] + ADP + H(+)</text>
        <dbReference type="Rhea" id="RHEA:46608"/>
        <dbReference type="Rhea" id="RHEA-COMP:11060"/>
        <dbReference type="Rhea" id="RHEA-COMP:11605"/>
        <dbReference type="ChEBI" id="CHEBI:15378"/>
        <dbReference type="ChEBI" id="CHEBI:30013"/>
        <dbReference type="ChEBI" id="CHEBI:30616"/>
        <dbReference type="ChEBI" id="CHEBI:61977"/>
        <dbReference type="ChEBI" id="CHEBI:456216"/>
        <dbReference type="EC" id="2.7.11.1"/>
    </reaction>
</comment>
<keyword evidence="9" id="KW-0808">Transferase</keyword>
<gene>
    <name evidence="22" type="ORF">BaRGS_00037111</name>
</gene>
<dbReference type="GO" id="GO:0030054">
    <property type="term" value="C:cell junction"/>
    <property type="evidence" value="ECO:0007669"/>
    <property type="project" value="UniProtKB-ARBA"/>
</dbReference>
<evidence type="ECO:0000259" key="20">
    <source>
        <dbReference type="PROSITE" id="PS50011"/>
    </source>
</evidence>
<dbReference type="EMBL" id="JACVVK020000545">
    <property type="protein sequence ID" value="KAK7466795.1"/>
    <property type="molecule type" value="Genomic_DNA"/>
</dbReference>
<evidence type="ECO:0000256" key="17">
    <source>
        <dbReference type="PROSITE-ProRule" id="PRU10141"/>
    </source>
</evidence>
<dbReference type="GO" id="GO:0009887">
    <property type="term" value="P:animal organ morphogenesis"/>
    <property type="evidence" value="ECO:0007669"/>
    <property type="project" value="UniProtKB-ARBA"/>
</dbReference>
<keyword evidence="7 18" id="KW-0723">Serine/threonine-protein kinase</keyword>
<evidence type="ECO:0000256" key="15">
    <source>
        <dbReference type="ARBA" id="ARBA00047899"/>
    </source>
</evidence>
<dbReference type="GO" id="GO:0005886">
    <property type="term" value="C:plasma membrane"/>
    <property type="evidence" value="ECO:0007669"/>
    <property type="project" value="UniProtKB-ARBA"/>
</dbReference>
<dbReference type="SMART" id="SM00220">
    <property type="entry name" value="S_TKc"/>
    <property type="match status" value="1"/>
</dbReference>
<dbReference type="AlphaFoldDB" id="A0ABD0JA09"/>
<feature type="binding site" evidence="17">
    <location>
        <position position="248"/>
    </location>
    <ligand>
        <name>ATP</name>
        <dbReference type="ChEBI" id="CHEBI:30616"/>
    </ligand>
</feature>
<feature type="compositionally biased region" description="Basic and acidic residues" evidence="19">
    <location>
        <begin position="163"/>
        <end position="190"/>
    </location>
</feature>
<evidence type="ECO:0000256" key="7">
    <source>
        <dbReference type="ARBA" id="ARBA00022527"/>
    </source>
</evidence>
<evidence type="ECO:0000313" key="23">
    <source>
        <dbReference type="Proteomes" id="UP001519460"/>
    </source>
</evidence>
<keyword evidence="6" id="KW-0963">Cytoplasm</keyword>
<sequence>MSEDGEKPPAPPVRLESTRESSLSQENKPLPREPDERKKSKTPKGGKTVKVTNDKPVISPPSNFEHTVHVGFDPHTGEFTGMPESWARLLQTANISKMEQKQNPQAVLDVLNYYDTSSKERRESKYMLNLKPSSKANPEQNAEAASGDDEEDKEPPPPPIAARPDKTKSIYTKPIEDEKGGDGSTDNKTEKPKKKKMSDEEIMEKLRTIVSIGDPNRKYTKMEKIGQGASGTVYIAIEVATGREVAIKTMNLSQQPKKELIINEILVMRENQNPNIVNYLDSYLVGEELWVVMEFLAGGSLTDVVTETCMDEGQIAAVCRECLQALEFLHENQVIHRDIKSDNILLGMDGSVKLTDFGFCAQLSPEQSKRSTMVGTPYWMAPEVVTRKQYGPTVDIWSLGVMCIEMIEGEPPYLNENPLRALYLIATNGKPEIKEKQKLSPVFQDFLDKCLEVDVEKRACASELLKHPFLRLAKPLASLVPLILAAKEAQKGH</sequence>
<feature type="region of interest" description="Disordered" evidence="19">
    <location>
        <begin position="1"/>
        <end position="66"/>
    </location>
</feature>
<feature type="domain" description="CRIB" evidence="21">
    <location>
        <begin position="58"/>
        <end position="71"/>
    </location>
</feature>
<dbReference type="GO" id="GO:0004674">
    <property type="term" value="F:protein serine/threonine kinase activity"/>
    <property type="evidence" value="ECO:0007669"/>
    <property type="project" value="UniProtKB-KW"/>
</dbReference>
<keyword evidence="10 17" id="KW-0547">Nucleotide-binding</keyword>
<evidence type="ECO:0000256" key="19">
    <source>
        <dbReference type="SAM" id="MobiDB-lite"/>
    </source>
</evidence>
<evidence type="ECO:0000256" key="9">
    <source>
        <dbReference type="ARBA" id="ARBA00022679"/>
    </source>
</evidence>
<comment type="catalytic activity">
    <reaction evidence="16">
        <text>L-seryl-[protein] + ATP = O-phospho-L-seryl-[protein] + ADP + H(+)</text>
        <dbReference type="Rhea" id="RHEA:17989"/>
        <dbReference type="Rhea" id="RHEA-COMP:9863"/>
        <dbReference type="Rhea" id="RHEA-COMP:11604"/>
        <dbReference type="ChEBI" id="CHEBI:15378"/>
        <dbReference type="ChEBI" id="CHEBI:29999"/>
        <dbReference type="ChEBI" id="CHEBI:30616"/>
        <dbReference type="ChEBI" id="CHEBI:83421"/>
        <dbReference type="ChEBI" id="CHEBI:456216"/>
        <dbReference type="EC" id="2.7.11.1"/>
    </reaction>
</comment>
<evidence type="ECO:0000256" key="1">
    <source>
        <dbReference type="ARBA" id="ARBA00004245"/>
    </source>
</evidence>
<dbReference type="PANTHER" id="PTHR45832:SF22">
    <property type="entry name" value="SERINE_THREONINE-PROTEIN KINASE SAMKA-RELATED"/>
    <property type="match status" value="1"/>
</dbReference>
<dbReference type="GO" id="GO:0007411">
    <property type="term" value="P:axon guidance"/>
    <property type="evidence" value="ECO:0007669"/>
    <property type="project" value="UniProtKB-ARBA"/>
</dbReference>
<dbReference type="Pfam" id="PF00786">
    <property type="entry name" value="PBD"/>
    <property type="match status" value="1"/>
</dbReference>
<evidence type="ECO:0000256" key="13">
    <source>
        <dbReference type="ARBA" id="ARBA00023212"/>
    </source>
</evidence>
<dbReference type="PROSITE" id="PS00107">
    <property type="entry name" value="PROTEIN_KINASE_ATP"/>
    <property type="match status" value="1"/>
</dbReference>
<keyword evidence="12 17" id="KW-0067">ATP-binding</keyword>
<keyword evidence="8" id="KW-0597">Phosphoprotein</keyword>
<keyword evidence="14" id="KW-0966">Cell projection</keyword>
<dbReference type="GO" id="GO:0034329">
    <property type="term" value="P:cell junction assembly"/>
    <property type="evidence" value="ECO:0007669"/>
    <property type="project" value="UniProtKB-ARBA"/>
</dbReference>
<dbReference type="SUPFAM" id="SSF47912">
    <property type="entry name" value="Wiscott-Aldrich syndrome protein, WASP, C-terminal domain"/>
    <property type="match status" value="1"/>
</dbReference>
<keyword evidence="11" id="KW-0418">Kinase</keyword>
<feature type="compositionally biased region" description="Basic and acidic residues" evidence="19">
    <location>
        <begin position="29"/>
        <end position="38"/>
    </location>
</feature>
<comment type="similarity">
    <text evidence="3">Belongs to the protein kinase superfamily. STE Ser/Thr protein kinase family. STE20 subfamily.</text>
</comment>